<evidence type="ECO:0000313" key="1">
    <source>
        <dbReference type="EMBL" id="MCI0129096.1"/>
    </source>
</evidence>
<reference evidence="1" key="1">
    <citation type="submission" date="2022-03" db="EMBL/GenBank/DDBJ databases">
        <title>The complete genome sequence of a Methyloterrigena soli.</title>
        <authorList>
            <person name="Zi Z."/>
        </authorList>
    </citation>
    <scope>NUCLEOTIDE SEQUENCE</scope>
    <source>
        <strain evidence="1">M48</strain>
    </source>
</reference>
<name>A0AA41QSZ8_9HYPH</name>
<dbReference type="RefSeq" id="WP_281737062.1">
    <property type="nucleotide sequence ID" value="NZ_JAKETQ010000004.1"/>
</dbReference>
<gene>
    <name evidence="1" type="ORF">ML536_19865</name>
</gene>
<proteinExistence type="predicted"/>
<accession>A0AA41QSZ8</accession>
<sequence length="818" mass="88650">MPQVAGAIGGIALNLAIGVAASVVAAAIMPQRKTTPVTTSRGWSFDLTIGEDTPVSVLLGGGRAKGQLVYINEYGFDSDYHVQLVIKCAHGEHGDLEQFLVDGKAEPLSGNNSSARGRVVNRFMADGQPYLWVKYYTGAPGQIADAELVSRGGARWGSFHRLTGCAYMIVTVRYNADLFSGALPQFGSVWGPLKVYDQRYDSTAGGLGPQRWGQRETYQPSRNPVVLAWNWRRGIFVNGVKVAGMGYPAFANDNAGFIAAANACDETIFDPVTNTTYTRYEYGREVSDDEDRLAVLSELETAWAGASFRRGGAYVPLPALQRPSLGTLTDTDRLDGFAVAANRKGPASALRTAWHGKYLSAAHDFNLTPFPTKIDAALEASLGGRKSQPFDQPYERLMQRAQARTEIAYRRQIFAGTRKETFHPRAMRYEVGDIVTRACEWGNVTMEIVEKERLERYAGVTLTFREWSNTIVPASGEAFVQLPPDIGAAPANPDRLQYVPGFQGDPYSQAGGGAVHPAIKFTWGEISDQSVDQIFITFWPSSGTEAADGKSISATRFNRAALGTGVAPETEYAYYATFTTTPWRKTLATPVQYVVTGSETVPAEVADGSVGLEKLNQEMRNAHGLLTREDLLGSVPDRLAQLEQEQFDLANGLGDLSDTSKRDVRVLKAQSGSNAAAVIEERKARVEADAANATLIQETIAKLGSAVADAFLRFDVLASDNLTYADIAIMGRIVGDEIIESGLRIHLEIVGGVLTSQIVLLSQNLVVTDGVHTSSAFRFDPVNGRLVLKELAMERVTSLDLTSLVIDGINPEITFTGA</sequence>
<comment type="caution">
    <text evidence="1">The sequence shown here is derived from an EMBL/GenBank/DDBJ whole genome shotgun (WGS) entry which is preliminary data.</text>
</comment>
<evidence type="ECO:0008006" key="3">
    <source>
        <dbReference type="Google" id="ProtNLM"/>
    </source>
</evidence>
<keyword evidence="2" id="KW-1185">Reference proteome</keyword>
<dbReference type="AlphaFoldDB" id="A0AA41QSZ8"/>
<dbReference type="EMBL" id="JALAZD010000004">
    <property type="protein sequence ID" value="MCI0129096.1"/>
    <property type="molecule type" value="Genomic_DNA"/>
</dbReference>
<dbReference type="Proteomes" id="UP001156140">
    <property type="component" value="Unassembled WGS sequence"/>
</dbReference>
<protein>
    <recommendedName>
        <fullName evidence="3">Tip attachment protein J domain-containing protein</fullName>
    </recommendedName>
</protein>
<evidence type="ECO:0000313" key="2">
    <source>
        <dbReference type="Proteomes" id="UP001156140"/>
    </source>
</evidence>
<organism evidence="1 2">
    <name type="scientific">Paradevosia shaoguanensis</name>
    <dbReference type="NCBI Taxonomy" id="1335043"/>
    <lineage>
        <taxon>Bacteria</taxon>
        <taxon>Pseudomonadati</taxon>
        <taxon>Pseudomonadota</taxon>
        <taxon>Alphaproteobacteria</taxon>
        <taxon>Hyphomicrobiales</taxon>
        <taxon>Devosiaceae</taxon>
        <taxon>Paradevosia</taxon>
    </lineage>
</organism>